<proteinExistence type="predicted"/>
<sequence>MGSNPPNPQPQWPLDGGGNPTYPTNADGDEHYLRVDNEDLILETPQGPRYAHDKDGNEFYPKNSQDDDKFINSLYALDKDRSPKFPKNKTDEEFYVEDGYGSSIISIDGVQIRYAKTQSTEIYPIEFIGLGMVREVVLNNTYAKTTSGEHFYPLDEFGNEYTITIIANGKVDDAKSFLKTHPITNDNYVIVPNVWNKPHFLPSVVPAVEVKNIVGRLFRSANGYRDYFTDVKDNTRKPRGSAKQYNYLVAGTLEPTPWVPASLTSEETISHWYWLFIILFILMVILVIPFAFIFWKNRW</sequence>
<protein>
    <submittedName>
        <fullName evidence="3">Uncharacterized protein</fullName>
    </submittedName>
</protein>
<dbReference type="Proteomes" id="UP000499080">
    <property type="component" value="Unassembled WGS sequence"/>
</dbReference>
<feature type="transmembrane region" description="Helical" evidence="2">
    <location>
        <begin position="272"/>
        <end position="295"/>
    </location>
</feature>
<comment type="caution">
    <text evidence="3">The sequence shown here is derived from an EMBL/GenBank/DDBJ whole genome shotgun (WGS) entry which is preliminary data.</text>
</comment>
<dbReference type="OrthoDB" id="6452710at2759"/>
<evidence type="ECO:0000256" key="2">
    <source>
        <dbReference type="SAM" id="Phobius"/>
    </source>
</evidence>
<keyword evidence="2" id="KW-0812">Transmembrane</keyword>
<organism evidence="3 4">
    <name type="scientific">Araneus ventricosus</name>
    <name type="common">Orbweaver spider</name>
    <name type="synonym">Epeira ventricosa</name>
    <dbReference type="NCBI Taxonomy" id="182803"/>
    <lineage>
        <taxon>Eukaryota</taxon>
        <taxon>Metazoa</taxon>
        <taxon>Ecdysozoa</taxon>
        <taxon>Arthropoda</taxon>
        <taxon>Chelicerata</taxon>
        <taxon>Arachnida</taxon>
        <taxon>Araneae</taxon>
        <taxon>Araneomorphae</taxon>
        <taxon>Entelegynae</taxon>
        <taxon>Araneoidea</taxon>
        <taxon>Araneidae</taxon>
        <taxon>Araneus</taxon>
    </lineage>
</organism>
<feature type="region of interest" description="Disordered" evidence="1">
    <location>
        <begin position="1"/>
        <end position="30"/>
    </location>
</feature>
<keyword evidence="2" id="KW-0472">Membrane</keyword>
<feature type="region of interest" description="Disordered" evidence="1">
    <location>
        <begin position="46"/>
        <end position="66"/>
    </location>
</feature>
<accession>A0A4Y2M210</accession>
<evidence type="ECO:0000256" key="1">
    <source>
        <dbReference type="SAM" id="MobiDB-lite"/>
    </source>
</evidence>
<gene>
    <name evidence="3" type="ORF">AVEN_261803_1</name>
</gene>
<evidence type="ECO:0000313" key="3">
    <source>
        <dbReference type="EMBL" id="GBN19727.1"/>
    </source>
</evidence>
<dbReference type="AlphaFoldDB" id="A0A4Y2M210"/>
<dbReference type="EMBL" id="BGPR01006520">
    <property type="protein sequence ID" value="GBN19727.1"/>
    <property type="molecule type" value="Genomic_DNA"/>
</dbReference>
<feature type="compositionally biased region" description="Pro residues" evidence="1">
    <location>
        <begin position="1"/>
        <end position="11"/>
    </location>
</feature>
<evidence type="ECO:0000313" key="4">
    <source>
        <dbReference type="Proteomes" id="UP000499080"/>
    </source>
</evidence>
<reference evidence="3 4" key="1">
    <citation type="journal article" date="2019" name="Sci. Rep.">
        <title>Orb-weaving spider Araneus ventricosus genome elucidates the spidroin gene catalogue.</title>
        <authorList>
            <person name="Kono N."/>
            <person name="Nakamura H."/>
            <person name="Ohtoshi R."/>
            <person name="Moran D.A.P."/>
            <person name="Shinohara A."/>
            <person name="Yoshida Y."/>
            <person name="Fujiwara M."/>
            <person name="Mori M."/>
            <person name="Tomita M."/>
            <person name="Arakawa K."/>
        </authorList>
    </citation>
    <scope>NUCLEOTIDE SEQUENCE [LARGE SCALE GENOMIC DNA]</scope>
</reference>
<name>A0A4Y2M210_ARAVE</name>
<keyword evidence="2" id="KW-1133">Transmembrane helix</keyword>
<keyword evidence="4" id="KW-1185">Reference proteome</keyword>